<evidence type="ECO:0000256" key="3">
    <source>
        <dbReference type="ARBA" id="ARBA00023125"/>
    </source>
</evidence>
<name>A0A6F8Y537_9ACTN</name>
<dbReference type="GO" id="GO:0000976">
    <property type="term" value="F:transcription cis-regulatory region binding"/>
    <property type="evidence" value="ECO:0007669"/>
    <property type="project" value="TreeGrafter"/>
</dbReference>
<reference evidence="7 8" key="1">
    <citation type="submission" date="2020-03" db="EMBL/GenBank/DDBJ databases">
        <title>Whole genome shotgun sequence of Phytohabitans flavus NBRC 107702.</title>
        <authorList>
            <person name="Komaki H."/>
            <person name="Tamura T."/>
        </authorList>
    </citation>
    <scope>NUCLEOTIDE SEQUENCE [LARGE SCALE GENOMIC DNA]</scope>
    <source>
        <strain evidence="7 8">NBRC 107702</strain>
    </source>
</reference>
<dbReference type="AlphaFoldDB" id="A0A6F8Y537"/>
<dbReference type="InterPro" id="IPR050109">
    <property type="entry name" value="HTH-type_TetR-like_transc_reg"/>
</dbReference>
<evidence type="ECO:0000256" key="1">
    <source>
        <dbReference type="ARBA" id="ARBA00022491"/>
    </source>
</evidence>
<feature type="domain" description="HTH tetR-type" evidence="6">
    <location>
        <begin position="1"/>
        <end position="48"/>
    </location>
</feature>
<keyword evidence="2" id="KW-0805">Transcription regulation</keyword>
<dbReference type="PANTHER" id="PTHR30055">
    <property type="entry name" value="HTH-TYPE TRANSCRIPTIONAL REGULATOR RUTR"/>
    <property type="match status" value="1"/>
</dbReference>
<evidence type="ECO:0000259" key="6">
    <source>
        <dbReference type="PROSITE" id="PS50977"/>
    </source>
</evidence>
<dbReference type="EMBL" id="AP022870">
    <property type="protein sequence ID" value="BCB81170.1"/>
    <property type="molecule type" value="Genomic_DNA"/>
</dbReference>
<dbReference type="Gene3D" id="1.10.357.10">
    <property type="entry name" value="Tetracycline Repressor, domain 2"/>
    <property type="match status" value="1"/>
</dbReference>
<keyword evidence="8" id="KW-1185">Reference proteome</keyword>
<keyword evidence="3 5" id="KW-0238">DNA-binding</keyword>
<dbReference type="PROSITE" id="PS50977">
    <property type="entry name" value="HTH_TETR_2"/>
    <property type="match status" value="1"/>
</dbReference>
<organism evidence="7 8">
    <name type="scientific">Phytohabitans flavus</name>
    <dbReference type="NCBI Taxonomy" id="1076124"/>
    <lineage>
        <taxon>Bacteria</taxon>
        <taxon>Bacillati</taxon>
        <taxon>Actinomycetota</taxon>
        <taxon>Actinomycetes</taxon>
        <taxon>Micromonosporales</taxon>
        <taxon>Micromonosporaceae</taxon>
    </lineage>
</organism>
<dbReference type="InterPro" id="IPR036271">
    <property type="entry name" value="Tet_transcr_reg_TetR-rel_C_sf"/>
</dbReference>
<evidence type="ECO:0000256" key="5">
    <source>
        <dbReference type="PROSITE-ProRule" id="PRU00335"/>
    </source>
</evidence>
<dbReference type="SUPFAM" id="SSF46689">
    <property type="entry name" value="Homeodomain-like"/>
    <property type="match status" value="1"/>
</dbReference>
<feature type="DNA-binding region" description="H-T-H motif" evidence="5">
    <location>
        <begin position="11"/>
        <end position="30"/>
    </location>
</feature>
<dbReference type="InterPro" id="IPR009057">
    <property type="entry name" value="Homeodomain-like_sf"/>
</dbReference>
<gene>
    <name evidence="7" type="ORF">Pflav_075800</name>
</gene>
<dbReference type="KEGG" id="pfla:Pflav_075800"/>
<evidence type="ECO:0000313" key="8">
    <source>
        <dbReference type="Proteomes" id="UP000502508"/>
    </source>
</evidence>
<dbReference type="InterPro" id="IPR039538">
    <property type="entry name" value="BetI_C"/>
</dbReference>
<dbReference type="PANTHER" id="PTHR30055:SF234">
    <property type="entry name" value="HTH-TYPE TRANSCRIPTIONAL REGULATOR BETI"/>
    <property type="match status" value="1"/>
</dbReference>
<accession>A0A6F8Y537</accession>
<keyword evidence="4" id="KW-0804">Transcription</keyword>
<evidence type="ECO:0000256" key="4">
    <source>
        <dbReference type="ARBA" id="ARBA00023163"/>
    </source>
</evidence>
<keyword evidence="1" id="KW-0678">Repressor</keyword>
<reference evidence="7 8" key="2">
    <citation type="submission" date="2020-03" db="EMBL/GenBank/DDBJ databases">
        <authorList>
            <person name="Ichikawa N."/>
            <person name="Kimura A."/>
            <person name="Kitahashi Y."/>
            <person name="Uohara A."/>
        </authorList>
    </citation>
    <scope>NUCLEOTIDE SEQUENCE [LARGE SCALE GENOMIC DNA]</scope>
    <source>
        <strain evidence="7 8">NBRC 107702</strain>
    </source>
</reference>
<dbReference type="Proteomes" id="UP000502508">
    <property type="component" value="Chromosome"/>
</dbReference>
<evidence type="ECO:0000256" key="2">
    <source>
        <dbReference type="ARBA" id="ARBA00023015"/>
    </source>
</evidence>
<dbReference type="Pfam" id="PF13977">
    <property type="entry name" value="TetR_C_6"/>
    <property type="match status" value="1"/>
</dbReference>
<dbReference type="Pfam" id="PF00440">
    <property type="entry name" value="TetR_N"/>
    <property type="match status" value="1"/>
</dbReference>
<dbReference type="SUPFAM" id="SSF48498">
    <property type="entry name" value="Tetracyclin repressor-like, C-terminal domain"/>
    <property type="match status" value="1"/>
</dbReference>
<protein>
    <recommendedName>
        <fullName evidence="6">HTH tetR-type domain-containing protein</fullName>
    </recommendedName>
</protein>
<dbReference type="InterPro" id="IPR001647">
    <property type="entry name" value="HTH_TetR"/>
</dbReference>
<sequence>MAARRGLEDVTLRQVAAEAGVPARQLQYYFGTRDHLLLGALEILNADAERRAAERMADLGEEPSPRALVRAVLFELLPLDDERRETQIVHAAYFIRFLTDPAMATPVRDSPHALEELVASLLRHGQALGQVHADLDARAEAAFLVAGAQGLQPPVLLGQYTAQHATDLIDRQIDRVFPGT</sequence>
<evidence type="ECO:0000313" key="7">
    <source>
        <dbReference type="EMBL" id="BCB81170.1"/>
    </source>
</evidence>
<proteinExistence type="predicted"/>
<dbReference type="GO" id="GO:0003700">
    <property type="term" value="F:DNA-binding transcription factor activity"/>
    <property type="evidence" value="ECO:0007669"/>
    <property type="project" value="TreeGrafter"/>
</dbReference>